<evidence type="ECO:0000256" key="2">
    <source>
        <dbReference type="ARBA" id="ARBA00023002"/>
    </source>
</evidence>
<dbReference type="eggNOG" id="COG0300">
    <property type="taxonomic scope" value="Bacteria"/>
</dbReference>
<dbReference type="GO" id="GO:0016020">
    <property type="term" value="C:membrane"/>
    <property type="evidence" value="ECO:0007669"/>
    <property type="project" value="TreeGrafter"/>
</dbReference>
<dbReference type="InterPro" id="IPR036291">
    <property type="entry name" value="NAD(P)-bd_dom_sf"/>
</dbReference>
<dbReference type="HOGENOM" id="CLU_010194_2_1_5"/>
<dbReference type="Pfam" id="PF00106">
    <property type="entry name" value="adh_short"/>
    <property type="match status" value="1"/>
</dbReference>
<comment type="similarity">
    <text evidence="1">Belongs to the short-chain dehydrogenases/reductases (SDR) family.</text>
</comment>
<dbReference type="AlphaFoldDB" id="Q0FY38"/>
<keyword evidence="4" id="KW-1185">Reference proteome</keyword>
<protein>
    <submittedName>
        <fullName evidence="3">Putative short chain oxidoreductase protein</fullName>
    </submittedName>
</protein>
<dbReference type="EMBL" id="AATP01000011">
    <property type="protein sequence ID" value="EAU39904.1"/>
    <property type="molecule type" value="Genomic_DNA"/>
</dbReference>
<accession>Q0FY38</accession>
<dbReference type="SUPFAM" id="SSF51735">
    <property type="entry name" value="NAD(P)-binding Rossmann-fold domains"/>
    <property type="match status" value="1"/>
</dbReference>
<evidence type="ECO:0000313" key="3">
    <source>
        <dbReference type="EMBL" id="EAU39904.1"/>
    </source>
</evidence>
<name>Q0FY38_9HYPH</name>
<evidence type="ECO:0000313" key="4">
    <source>
        <dbReference type="Proteomes" id="UP000004310"/>
    </source>
</evidence>
<dbReference type="PANTHER" id="PTHR44196">
    <property type="entry name" value="DEHYDROGENASE/REDUCTASE SDR FAMILY MEMBER 7B"/>
    <property type="match status" value="1"/>
</dbReference>
<dbReference type="CDD" id="cd05233">
    <property type="entry name" value="SDR_c"/>
    <property type="match status" value="1"/>
</dbReference>
<dbReference type="Proteomes" id="UP000004310">
    <property type="component" value="Unassembled WGS sequence"/>
</dbReference>
<organism evidence="3 4">
    <name type="scientific">Fulvimarina pelagi HTCC2506</name>
    <dbReference type="NCBI Taxonomy" id="314231"/>
    <lineage>
        <taxon>Bacteria</taxon>
        <taxon>Pseudomonadati</taxon>
        <taxon>Pseudomonadota</taxon>
        <taxon>Alphaproteobacteria</taxon>
        <taxon>Hyphomicrobiales</taxon>
        <taxon>Aurantimonadaceae</taxon>
        <taxon>Fulvimarina</taxon>
    </lineage>
</organism>
<proteinExistence type="inferred from homology"/>
<sequence>MTAAPLAVVTGASTGIGYELAKCCAEDGYDLIVCAHEEEIYEAADKLGRLGTKVEAVKADLSTEDGVAALWDKIGDRDVDALLANAGRTLGGGFLDQRLDDWRNLVDLNISGTLSLIHKVGNRMRARDQGRILITGSIAGRIPGPFMAVYNGTKAFLESFSYALRNELKDTNVTVTCLAPGPTETEVFKRGDMEDSPMGSSEMKDDPAMVARSGYEAMKDGNAEVASGLMNKVQTAFAGIVPDTLLAEMHRHLAKPKKAD</sequence>
<keyword evidence="2" id="KW-0560">Oxidoreductase</keyword>
<dbReference type="PRINTS" id="PR00081">
    <property type="entry name" value="GDHRDH"/>
</dbReference>
<dbReference type="PANTHER" id="PTHR44196:SF2">
    <property type="entry name" value="SHORT-CHAIN DEHYDROGENASE-RELATED"/>
    <property type="match status" value="1"/>
</dbReference>
<dbReference type="GO" id="GO:0016491">
    <property type="term" value="F:oxidoreductase activity"/>
    <property type="evidence" value="ECO:0007669"/>
    <property type="project" value="UniProtKB-KW"/>
</dbReference>
<dbReference type="InterPro" id="IPR002347">
    <property type="entry name" value="SDR_fam"/>
</dbReference>
<dbReference type="PROSITE" id="PS00061">
    <property type="entry name" value="ADH_SHORT"/>
    <property type="match status" value="1"/>
</dbReference>
<dbReference type="STRING" id="217511.GCA_001463845_01806"/>
<evidence type="ECO:0000256" key="1">
    <source>
        <dbReference type="ARBA" id="ARBA00006484"/>
    </source>
</evidence>
<comment type="caution">
    <text evidence="3">The sequence shown here is derived from an EMBL/GenBank/DDBJ whole genome shotgun (WGS) entry which is preliminary data.</text>
</comment>
<gene>
    <name evidence="3" type="ORF">FP2506_17549</name>
</gene>
<dbReference type="Gene3D" id="3.40.50.720">
    <property type="entry name" value="NAD(P)-binding Rossmann-like Domain"/>
    <property type="match status" value="1"/>
</dbReference>
<reference evidence="3 4" key="1">
    <citation type="journal article" date="2010" name="J. Bacteriol.">
        <title>Genome sequence of Fulvimarina pelagi HTCC2506T, a Mn(II)-oxidizing alphaproteobacterium possessing an aerobic anoxygenic photosynthetic gene cluster and Xanthorhodopsin.</title>
        <authorList>
            <person name="Kang I."/>
            <person name="Oh H.M."/>
            <person name="Lim S.I."/>
            <person name="Ferriera S."/>
            <person name="Giovannoni S.J."/>
            <person name="Cho J.C."/>
        </authorList>
    </citation>
    <scope>NUCLEOTIDE SEQUENCE [LARGE SCALE GENOMIC DNA]</scope>
    <source>
        <strain evidence="3 4">HTCC2506</strain>
    </source>
</reference>
<dbReference type="InterPro" id="IPR020904">
    <property type="entry name" value="Sc_DH/Rdtase_CS"/>
</dbReference>
<dbReference type="PIRSF" id="PIRSF000126">
    <property type="entry name" value="11-beta-HSD1"/>
    <property type="match status" value="1"/>
</dbReference>
<dbReference type="RefSeq" id="WP_007068624.1">
    <property type="nucleotide sequence ID" value="NZ_DS022272.1"/>
</dbReference>